<reference evidence="14 15" key="1">
    <citation type="submission" date="2018-07" db="EMBL/GenBank/DDBJ databases">
        <title>Genomic Encyclopedia of Type Strains, Phase III (KMG-III): the genomes of soil and plant-associated and newly described type strains.</title>
        <authorList>
            <person name="Whitman W."/>
        </authorList>
    </citation>
    <scope>NUCLEOTIDE SEQUENCE [LARGE SCALE GENOMIC DNA]</scope>
    <source>
        <strain evidence="14 15">CECT 7287</strain>
    </source>
</reference>
<organism evidence="14 15">
    <name type="scientific">Cohnella phaseoli</name>
    <dbReference type="NCBI Taxonomy" id="456490"/>
    <lineage>
        <taxon>Bacteria</taxon>
        <taxon>Bacillati</taxon>
        <taxon>Bacillota</taxon>
        <taxon>Bacilli</taxon>
        <taxon>Bacillales</taxon>
        <taxon>Paenibacillaceae</taxon>
        <taxon>Cohnella</taxon>
    </lineage>
</organism>
<feature type="transmembrane region" description="Helical" evidence="13">
    <location>
        <begin position="370"/>
        <end position="391"/>
    </location>
</feature>
<feature type="transmembrane region" description="Helical" evidence="13">
    <location>
        <begin position="106"/>
        <end position="128"/>
    </location>
</feature>
<feature type="transmembrane region" description="Helical" evidence="13">
    <location>
        <begin position="250"/>
        <end position="268"/>
    </location>
</feature>
<dbReference type="NCBIfam" id="TIGR00797">
    <property type="entry name" value="matE"/>
    <property type="match status" value="1"/>
</dbReference>
<dbReference type="RefSeq" id="WP_116065302.1">
    <property type="nucleotide sequence ID" value="NZ_QRDZ01000045.1"/>
</dbReference>
<evidence type="ECO:0000256" key="3">
    <source>
        <dbReference type="ARBA" id="ARBA00010199"/>
    </source>
</evidence>
<evidence type="ECO:0000256" key="9">
    <source>
        <dbReference type="ARBA" id="ARBA00022989"/>
    </source>
</evidence>
<feature type="transmembrane region" description="Helical" evidence="13">
    <location>
        <begin position="74"/>
        <end position="94"/>
    </location>
</feature>
<dbReference type="PANTHER" id="PTHR43298:SF2">
    <property type="entry name" value="FMN_FAD EXPORTER YEEO-RELATED"/>
    <property type="match status" value="1"/>
</dbReference>
<evidence type="ECO:0000256" key="7">
    <source>
        <dbReference type="ARBA" id="ARBA00022475"/>
    </source>
</evidence>
<keyword evidence="10" id="KW-0406">Ion transport</keyword>
<feature type="transmembrane region" description="Helical" evidence="13">
    <location>
        <begin position="180"/>
        <end position="200"/>
    </location>
</feature>
<evidence type="ECO:0000256" key="4">
    <source>
        <dbReference type="ARBA" id="ARBA00020268"/>
    </source>
</evidence>
<dbReference type="GO" id="GO:0042910">
    <property type="term" value="F:xenobiotic transmembrane transporter activity"/>
    <property type="evidence" value="ECO:0007669"/>
    <property type="project" value="InterPro"/>
</dbReference>
<keyword evidence="11 13" id="KW-0472">Membrane</keyword>
<dbReference type="InterPro" id="IPR048279">
    <property type="entry name" value="MdtK-like"/>
</dbReference>
<dbReference type="GO" id="GO:0005886">
    <property type="term" value="C:plasma membrane"/>
    <property type="evidence" value="ECO:0007669"/>
    <property type="project" value="UniProtKB-SubCell"/>
</dbReference>
<evidence type="ECO:0000256" key="12">
    <source>
        <dbReference type="ARBA" id="ARBA00031636"/>
    </source>
</evidence>
<evidence type="ECO:0000313" key="15">
    <source>
        <dbReference type="Proteomes" id="UP000256977"/>
    </source>
</evidence>
<comment type="subcellular location">
    <subcellularLocation>
        <location evidence="2">Cell membrane</location>
        <topology evidence="2">Multi-pass membrane protein</topology>
    </subcellularLocation>
</comment>
<name>A0A3D9HZR0_9BACL</name>
<evidence type="ECO:0000313" key="14">
    <source>
        <dbReference type="EMBL" id="RED55002.1"/>
    </source>
</evidence>
<feature type="transmembrane region" description="Helical" evidence="13">
    <location>
        <begin position="148"/>
        <end position="168"/>
    </location>
</feature>
<feature type="transmembrane region" description="Helical" evidence="13">
    <location>
        <begin position="30"/>
        <end position="54"/>
    </location>
</feature>
<dbReference type="PIRSF" id="PIRSF006603">
    <property type="entry name" value="DinF"/>
    <property type="match status" value="1"/>
</dbReference>
<feature type="transmembrane region" description="Helical" evidence="13">
    <location>
        <begin position="334"/>
        <end position="358"/>
    </location>
</feature>
<keyword evidence="8 13" id="KW-0812">Transmembrane</keyword>
<evidence type="ECO:0000256" key="10">
    <source>
        <dbReference type="ARBA" id="ARBA00023065"/>
    </source>
</evidence>
<feature type="transmembrane region" description="Helical" evidence="13">
    <location>
        <begin position="433"/>
        <end position="453"/>
    </location>
</feature>
<evidence type="ECO:0000256" key="5">
    <source>
        <dbReference type="ARBA" id="ARBA00022448"/>
    </source>
</evidence>
<accession>A0A3D9HZR0</accession>
<evidence type="ECO:0000256" key="6">
    <source>
        <dbReference type="ARBA" id="ARBA00022449"/>
    </source>
</evidence>
<proteinExistence type="inferred from homology"/>
<dbReference type="PANTHER" id="PTHR43298">
    <property type="entry name" value="MULTIDRUG RESISTANCE PROTEIN NORM-RELATED"/>
    <property type="match status" value="1"/>
</dbReference>
<dbReference type="GO" id="GO:0015297">
    <property type="term" value="F:antiporter activity"/>
    <property type="evidence" value="ECO:0007669"/>
    <property type="project" value="UniProtKB-KW"/>
</dbReference>
<keyword evidence="9 13" id="KW-1133">Transmembrane helix</keyword>
<dbReference type="InterPro" id="IPR050222">
    <property type="entry name" value="MATE_MdtK"/>
</dbReference>
<evidence type="ECO:0000256" key="13">
    <source>
        <dbReference type="SAM" id="Phobius"/>
    </source>
</evidence>
<feature type="transmembrane region" description="Helical" evidence="13">
    <location>
        <begin position="288"/>
        <end position="314"/>
    </location>
</feature>
<keyword evidence="7" id="KW-1003">Cell membrane</keyword>
<dbReference type="GO" id="GO:0006811">
    <property type="term" value="P:monoatomic ion transport"/>
    <property type="evidence" value="ECO:0007669"/>
    <property type="project" value="UniProtKB-KW"/>
</dbReference>
<keyword evidence="15" id="KW-1185">Reference proteome</keyword>
<dbReference type="Pfam" id="PF01554">
    <property type="entry name" value="MatE"/>
    <property type="match status" value="2"/>
</dbReference>
<dbReference type="Proteomes" id="UP000256977">
    <property type="component" value="Unassembled WGS sequence"/>
</dbReference>
<evidence type="ECO:0000256" key="8">
    <source>
        <dbReference type="ARBA" id="ARBA00022692"/>
    </source>
</evidence>
<evidence type="ECO:0000256" key="1">
    <source>
        <dbReference type="ARBA" id="ARBA00003408"/>
    </source>
</evidence>
<dbReference type="InterPro" id="IPR002528">
    <property type="entry name" value="MATE_fam"/>
</dbReference>
<dbReference type="OrthoDB" id="62420at2"/>
<sequence>MKRTAMALRGRADLLLNKHFTGRSMDYKQVFGITLPIFVDTSFIVLMSILNTAMISSSGVSAISAVSTVDTLNMFMISIFIAIATGGTVIVAQYKGSGNHAQLCRAAAQAISAVTSVALLISIAVILFHKQTLGMLFGGVEEDVFHKATIFLVGSCISFPFLAVQQAVGGVLRGVGDTKASLIISVIMNLAYFLLNFVLIKGFDMGVVGLSISLIAARAIGAATSFVYLLKFNHTLQFTMKRLFKLDAGILKKIMFIGLPFAAEQMFFNGGKLLTQTFIVQLGTLALTANAIAGSISGLLQIGGSTLGIAVVTVVGQCIGSRDIEDARKFIKSFLGFSVVLFLLLTGIILPLFPVLMHLYSAPPEIVSDIFLLVLLISIAQPIMWALSFVLPSALRAAGDSKFTSIASLLTMWLLRIGLGYVLGISLGMGVMGIWLAMVAEWGVRGLIFGLRFRGDKWYRHKLV</sequence>
<feature type="transmembrane region" description="Helical" evidence="13">
    <location>
        <begin position="403"/>
        <end position="427"/>
    </location>
</feature>
<keyword evidence="5" id="KW-0813">Transport</keyword>
<protein>
    <recommendedName>
        <fullName evidence="4">Probable multidrug resistance protein NorM</fullName>
    </recommendedName>
    <alternativeName>
        <fullName evidence="12">Multidrug-efflux transporter</fullName>
    </alternativeName>
</protein>
<keyword evidence="6" id="KW-0050">Antiport</keyword>
<feature type="transmembrane region" description="Helical" evidence="13">
    <location>
        <begin position="206"/>
        <end position="230"/>
    </location>
</feature>
<comment type="similarity">
    <text evidence="3">Belongs to the multi antimicrobial extrusion (MATE) (TC 2.A.66.1) family.</text>
</comment>
<comment type="caution">
    <text evidence="14">The sequence shown here is derived from an EMBL/GenBank/DDBJ whole genome shotgun (WGS) entry which is preliminary data.</text>
</comment>
<evidence type="ECO:0000256" key="11">
    <source>
        <dbReference type="ARBA" id="ARBA00023136"/>
    </source>
</evidence>
<dbReference type="EMBL" id="QRDZ01000045">
    <property type="protein sequence ID" value="RED55002.1"/>
    <property type="molecule type" value="Genomic_DNA"/>
</dbReference>
<gene>
    <name evidence="14" type="ORF">DFP98_14510</name>
</gene>
<comment type="function">
    <text evidence="1">Multidrug efflux pump.</text>
</comment>
<evidence type="ECO:0000256" key="2">
    <source>
        <dbReference type="ARBA" id="ARBA00004651"/>
    </source>
</evidence>
<dbReference type="AlphaFoldDB" id="A0A3D9HZR0"/>